<evidence type="ECO:0000313" key="8">
    <source>
        <dbReference type="EMBL" id="PMD17251.1"/>
    </source>
</evidence>
<evidence type="ECO:0000259" key="7">
    <source>
        <dbReference type="Pfam" id="PF00881"/>
    </source>
</evidence>
<comment type="similarity">
    <text evidence="3">Belongs to the nitroreductase family.</text>
</comment>
<dbReference type="PANTHER" id="PTHR43035:SF1">
    <property type="entry name" value="FATTY ACID REPRESSION MUTANT PROTEIN 2-RELATED"/>
    <property type="match status" value="1"/>
</dbReference>
<evidence type="ECO:0000256" key="6">
    <source>
        <dbReference type="ARBA" id="ARBA00023242"/>
    </source>
</evidence>
<proteinExistence type="inferred from homology"/>
<dbReference type="FunFam" id="3.40.109.10:FF:000001">
    <property type="entry name" value="Nitroreductase family"/>
    <property type="match status" value="1"/>
</dbReference>
<evidence type="ECO:0000256" key="2">
    <source>
        <dbReference type="ARBA" id="ARBA00004496"/>
    </source>
</evidence>
<dbReference type="Proteomes" id="UP000235672">
    <property type="component" value="Unassembled WGS sequence"/>
</dbReference>
<dbReference type="InterPro" id="IPR033877">
    <property type="entry name" value="Frm2/Hbn1"/>
</dbReference>
<evidence type="ECO:0000256" key="1">
    <source>
        <dbReference type="ARBA" id="ARBA00004123"/>
    </source>
</evidence>
<dbReference type="PANTHER" id="PTHR43035">
    <property type="entry name" value="FATTY ACID REPRESSION MUTANT PROTEIN 2-RELATED"/>
    <property type="match status" value="1"/>
</dbReference>
<keyword evidence="6" id="KW-0539">Nucleus</keyword>
<dbReference type="CDD" id="cd02140">
    <property type="entry name" value="Frm2-like"/>
    <property type="match status" value="1"/>
</dbReference>
<dbReference type="InterPro" id="IPR000415">
    <property type="entry name" value="Nitroreductase-like"/>
</dbReference>
<dbReference type="SUPFAM" id="SSF55469">
    <property type="entry name" value="FMN-dependent nitroreductase-like"/>
    <property type="match status" value="1"/>
</dbReference>
<organism evidence="8 9">
    <name type="scientific">Hyaloscypha hepaticicola</name>
    <dbReference type="NCBI Taxonomy" id="2082293"/>
    <lineage>
        <taxon>Eukaryota</taxon>
        <taxon>Fungi</taxon>
        <taxon>Dikarya</taxon>
        <taxon>Ascomycota</taxon>
        <taxon>Pezizomycotina</taxon>
        <taxon>Leotiomycetes</taxon>
        <taxon>Helotiales</taxon>
        <taxon>Hyaloscyphaceae</taxon>
        <taxon>Hyaloscypha</taxon>
    </lineage>
</organism>
<reference evidence="8 9" key="1">
    <citation type="submission" date="2016-05" db="EMBL/GenBank/DDBJ databases">
        <title>A degradative enzymes factory behind the ericoid mycorrhizal symbiosis.</title>
        <authorList>
            <consortium name="DOE Joint Genome Institute"/>
            <person name="Martino E."/>
            <person name="Morin E."/>
            <person name="Grelet G."/>
            <person name="Kuo A."/>
            <person name="Kohler A."/>
            <person name="Daghino S."/>
            <person name="Barry K."/>
            <person name="Choi C."/>
            <person name="Cichocki N."/>
            <person name="Clum A."/>
            <person name="Copeland A."/>
            <person name="Hainaut M."/>
            <person name="Haridas S."/>
            <person name="Labutti K."/>
            <person name="Lindquist E."/>
            <person name="Lipzen A."/>
            <person name="Khouja H.-R."/>
            <person name="Murat C."/>
            <person name="Ohm R."/>
            <person name="Olson A."/>
            <person name="Spatafora J."/>
            <person name="Veneault-Fourrey C."/>
            <person name="Henrissat B."/>
            <person name="Grigoriev I."/>
            <person name="Martin F."/>
            <person name="Perotto S."/>
        </authorList>
    </citation>
    <scope>NUCLEOTIDE SEQUENCE [LARGE SCALE GENOMIC DNA]</scope>
    <source>
        <strain evidence="8 9">UAMH 7357</strain>
    </source>
</reference>
<gene>
    <name evidence="8" type="ORF">NA56DRAFT_579103</name>
</gene>
<dbReference type="Gene3D" id="3.40.109.10">
    <property type="entry name" value="NADH Oxidase"/>
    <property type="match status" value="1"/>
</dbReference>
<dbReference type="Pfam" id="PF00881">
    <property type="entry name" value="Nitroreductase"/>
    <property type="match status" value="1"/>
</dbReference>
<keyword evidence="5" id="KW-0560">Oxidoreductase</keyword>
<dbReference type="AlphaFoldDB" id="A0A2J6PTC1"/>
<dbReference type="EMBL" id="KZ613500">
    <property type="protein sequence ID" value="PMD17251.1"/>
    <property type="molecule type" value="Genomic_DNA"/>
</dbReference>
<evidence type="ECO:0000313" key="9">
    <source>
        <dbReference type="Proteomes" id="UP000235672"/>
    </source>
</evidence>
<keyword evidence="4" id="KW-0963">Cytoplasm</keyword>
<name>A0A2J6PTC1_9HELO</name>
<protein>
    <submittedName>
        <fullName evidence="8">Nitroreductase</fullName>
    </submittedName>
</protein>
<dbReference type="GO" id="GO:0016491">
    <property type="term" value="F:oxidoreductase activity"/>
    <property type="evidence" value="ECO:0007669"/>
    <property type="project" value="UniProtKB-KW"/>
</dbReference>
<dbReference type="GO" id="GO:0005634">
    <property type="term" value="C:nucleus"/>
    <property type="evidence" value="ECO:0007669"/>
    <property type="project" value="UniProtKB-SubCell"/>
</dbReference>
<dbReference type="OrthoDB" id="2138173at2759"/>
<dbReference type="GO" id="GO:0005737">
    <property type="term" value="C:cytoplasm"/>
    <property type="evidence" value="ECO:0007669"/>
    <property type="project" value="UniProtKB-SubCell"/>
</dbReference>
<accession>A0A2J6PTC1</accession>
<comment type="subcellular location">
    <subcellularLocation>
        <location evidence="2">Cytoplasm</location>
    </subcellularLocation>
    <subcellularLocation>
        <location evidence="1">Nucleus</location>
    </subcellularLocation>
</comment>
<feature type="domain" description="Nitroreductase" evidence="7">
    <location>
        <begin position="13"/>
        <end position="182"/>
    </location>
</feature>
<dbReference type="GO" id="GO:0034599">
    <property type="term" value="P:cellular response to oxidative stress"/>
    <property type="evidence" value="ECO:0007669"/>
    <property type="project" value="InterPro"/>
</dbReference>
<dbReference type="STRING" id="1745343.A0A2J6PTC1"/>
<evidence type="ECO:0000256" key="4">
    <source>
        <dbReference type="ARBA" id="ARBA00022490"/>
    </source>
</evidence>
<dbReference type="InterPro" id="IPR029479">
    <property type="entry name" value="Nitroreductase"/>
</dbReference>
<keyword evidence="9" id="KW-1185">Reference proteome</keyword>
<sequence length="205" mass="22848">MSRSTLSIGEAIVNRGSLHKVTDDVDVPDECIQDIVRDAILHSPTPFNCQSGRAVVLLKEEHKKFWDLAHDAGKANVAPPIFEKVYAPRIQMFRAGYGTILFYESTNAMKAAQEKVPIVKDKFPGWVEHASGMLQHAVWIMLCAEGLGVSLQHYDPMVDAVAAKQWNIPEDWSLKAQMVFGKPAGPRIAVKEFDPVEDRFKVYGA</sequence>
<evidence type="ECO:0000256" key="5">
    <source>
        <dbReference type="ARBA" id="ARBA00023002"/>
    </source>
</evidence>
<evidence type="ECO:0000256" key="3">
    <source>
        <dbReference type="ARBA" id="ARBA00007118"/>
    </source>
</evidence>